<accession>A0A1W0E2D0</accession>
<name>A0A1W0E2D0_9MICR</name>
<keyword evidence="2" id="KW-1185">Reference proteome</keyword>
<protein>
    <submittedName>
        <fullName evidence="1">Uncharacterized protein</fullName>
    </submittedName>
</protein>
<evidence type="ECO:0000313" key="2">
    <source>
        <dbReference type="Proteomes" id="UP000192758"/>
    </source>
</evidence>
<proteinExistence type="predicted"/>
<sequence>MKKIVKDVKELKKFLFLNFNKKNFNQETKLIIFYTRKLIFYDICNFHKENFKFFCTKLKRLKFKINF</sequence>
<organism evidence="1 2">
    <name type="scientific">Ecytonucleospora hepatopenaei</name>
    <dbReference type="NCBI Taxonomy" id="646526"/>
    <lineage>
        <taxon>Eukaryota</taxon>
        <taxon>Fungi</taxon>
        <taxon>Fungi incertae sedis</taxon>
        <taxon>Microsporidia</taxon>
        <taxon>Enterocytozoonidae</taxon>
        <taxon>Ecytonucleospora</taxon>
    </lineage>
</organism>
<evidence type="ECO:0000313" key="1">
    <source>
        <dbReference type="EMBL" id="OQS53384.1"/>
    </source>
</evidence>
<comment type="caution">
    <text evidence="1">The sequence shown here is derived from an EMBL/GenBank/DDBJ whole genome shotgun (WGS) entry which is preliminary data.</text>
</comment>
<dbReference type="EMBL" id="MNPJ01000040">
    <property type="protein sequence ID" value="OQS53384.1"/>
    <property type="molecule type" value="Genomic_DNA"/>
</dbReference>
<gene>
    <name evidence="1" type="ORF">EHP00_1703</name>
</gene>
<reference evidence="1 2" key="1">
    <citation type="journal article" date="2017" name="Environ. Microbiol.">
        <title>Decay of the glycolytic pathway and adaptation to intranuclear parasitism within Enterocytozoonidae microsporidia.</title>
        <authorList>
            <person name="Wiredu Boakye D."/>
            <person name="Jaroenlak P."/>
            <person name="Prachumwat A."/>
            <person name="Williams T.A."/>
            <person name="Bateman K.S."/>
            <person name="Itsathitphaisarn O."/>
            <person name="Sritunyalucksana K."/>
            <person name="Paszkiewicz K.H."/>
            <person name="Moore K.A."/>
            <person name="Stentiford G.D."/>
            <person name="Williams B.A."/>
        </authorList>
    </citation>
    <scope>NUCLEOTIDE SEQUENCE [LARGE SCALE GENOMIC DNA]</scope>
    <source>
        <strain evidence="1 2">TH1</strain>
    </source>
</reference>
<dbReference type="VEuPathDB" id="MicrosporidiaDB:EHP00_1703"/>
<dbReference type="AlphaFoldDB" id="A0A1W0E2D0"/>
<dbReference type="Proteomes" id="UP000192758">
    <property type="component" value="Unassembled WGS sequence"/>
</dbReference>